<evidence type="ECO:0000313" key="4">
    <source>
        <dbReference type="WBParaSite" id="sdigi.contig10.g1116.t1"/>
    </source>
</evidence>
<keyword evidence="3" id="KW-1185">Reference proteome</keyword>
<proteinExistence type="predicted"/>
<dbReference type="Proteomes" id="UP000887581">
    <property type="component" value="Unplaced"/>
</dbReference>
<evidence type="ECO:0000256" key="2">
    <source>
        <dbReference type="SAM" id="SignalP"/>
    </source>
</evidence>
<organism evidence="3 4">
    <name type="scientific">Setaria digitata</name>
    <dbReference type="NCBI Taxonomy" id="48799"/>
    <lineage>
        <taxon>Eukaryota</taxon>
        <taxon>Metazoa</taxon>
        <taxon>Ecdysozoa</taxon>
        <taxon>Nematoda</taxon>
        <taxon>Chromadorea</taxon>
        <taxon>Rhabditida</taxon>
        <taxon>Spirurina</taxon>
        <taxon>Spiruromorpha</taxon>
        <taxon>Filarioidea</taxon>
        <taxon>Setariidae</taxon>
        <taxon>Setaria</taxon>
    </lineage>
</organism>
<evidence type="ECO:0000313" key="3">
    <source>
        <dbReference type="Proteomes" id="UP000887581"/>
    </source>
</evidence>
<feature type="signal peptide" evidence="2">
    <location>
        <begin position="1"/>
        <end position="20"/>
    </location>
</feature>
<feature type="region of interest" description="Disordered" evidence="1">
    <location>
        <begin position="141"/>
        <end position="160"/>
    </location>
</feature>
<dbReference type="AlphaFoldDB" id="A0A915PHQ2"/>
<protein>
    <submittedName>
        <fullName evidence="4">Uncharacterized protein</fullName>
    </submittedName>
</protein>
<accession>A0A915PHQ2</accession>
<sequence>MFLPAFALSTFILTLPTVRGIKRDTATIFKKQYGNLRENCFPRPSGGCQCIVKERNGTETIKNYDSDEWCKLSAEVQTMHRKKQLSEEIKDRFGNYKENCFPMPTGGCKCTERGAVGDKMIKKYDDDTQCKVSQELEDFQKNKRTTGERPSQNVRDPIRERAQANYRAVINELNEKFRGLKEGCFPRPKGCLCVVGKDRDGRDITERRLKDRDCKCQPGERSQGCPVSGA</sequence>
<name>A0A915PHQ2_9BILA</name>
<feature type="chain" id="PRO_5036676092" evidence="2">
    <location>
        <begin position="21"/>
        <end position="230"/>
    </location>
</feature>
<keyword evidence="2" id="KW-0732">Signal</keyword>
<reference evidence="4" key="1">
    <citation type="submission" date="2022-11" db="UniProtKB">
        <authorList>
            <consortium name="WormBaseParasite"/>
        </authorList>
    </citation>
    <scope>IDENTIFICATION</scope>
</reference>
<evidence type="ECO:0000256" key="1">
    <source>
        <dbReference type="SAM" id="MobiDB-lite"/>
    </source>
</evidence>
<dbReference type="WBParaSite" id="sdigi.contig10.g1116.t1">
    <property type="protein sequence ID" value="sdigi.contig10.g1116.t1"/>
    <property type="gene ID" value="sdigi.contig10.g1116"/>
</dbReference>